<feature type="region of interest" description="Disordered" evidence="1">
    <location>
        <begin position="839"/>
        <end position="868"/>
    </location>
</feature>
<reference evidence="2" key="1">
    <citation type="submission" date="2016-04" db="EMBL/GenBank/DDBJ databases">
        <authorList>
            <person name="Nguyen H.D."/>
            <person name="Samba Siva P."/>
            <person name="Cullis J."/>
            <person name="Levesque C.A."/>
            <person name="Hambleton S."/>
        </authorList>
    </citation>
    <scope>NUCLEOTIDE SEQUENCE</scope>
    <source>
        <strain evidence="2">DAOMC 236416</strain>
    </source>
</reference>
<gene>
    <name evidence="2" type="ORF">A4X13_0g288</name>
</gene>
<dbReference type="Proteomes" id="UP000077521">
    <property type="component" value="Unassembled WGS sequence"/>
</dbReference>
<feature type="compositionally biased region" description="Basic and acidic residues" evidence="1">
    <location>
        <begin position="839"/>
        <end position="850"/>
    </location>
</feature>
<proteinExistence type="predicted"/>
<keyword evidence="3" id="KW-1185">Reference proteome</keyword>
<comment type="caution">
    <text evidence="2">The sequence shown here is derived from an EMBL/GenBank/DDBJ whole genome shotgun (WGS) entry which is preliminary data.</text>
</comment>
<dbReference type="AlphaFoldDB" id="A0A177TT21"/>
<evidence type="ECO:0000313" key="2">
    <source>
        <dbReference type="EMBL" id="KAE8260505.1"/>
    </source>
</evidence>
<evidence type="ECO:0000256" key="1">
    <source>
        <dbReference type="SAM" id="MobiDB-lite"/>
    </source>
</evidence>
<feature type="compositionally biased region" description="Polar residues" evidence="1">
    <location>
        <begin position="318"/>
        <end position="330"/>
    </location>
</feature>
<reference evidence="2" key="2">
    <citation type="journal article" date="2019" name="IMA Fungus">
        <title>Genome sequencing and comparison of five Tilletia species to identify candidate genes for the detection of regulated species infecting wheat.</title>
        <authorList>
            <person name="Nguyen H.D.T."/>
            <person name="Sultana T."/>
            <person name="Kesanakurti P."/>
            <person name="Hambleton S."/>
        </authorList>
    </citation>
    <scope>NUCLEOTIDE SEQUENCE</scope>
    <source>
        <strain evidence="2">DAOMC 236416</strain>
    </source>
</reference>
<evidence type="ECO:0000313" key="3">
    <source>
        <dbReference type="Proteomes" id="UP000077521"/>
    </source>
</evidence>
<feature type="compositionally biased region" description="Basic and acidic residues" evidence="1">
    <location>
        <begin position="252"/>
        <end position="266"/>
    </location>
</feature>
<feature type="compositionally biased region" description="Acidic residues" evidence="1">
    <location>
        <begin position="78"/>
        <end position="91"/>
    </location>
</feature>
<name>A0A177TT21_9BASI</name>
<protein>
    <submittedName>
        <fullName evidence="2">Uncharacterized protein</fullName>
    </submittedName>
</protein>
<feature type="region of interest" description="Disordered" evidence="1">
    <location>
        <begin position="313"/>
        <end position="349"/>
    </location>
</feature>
<accession>A0A177TT21</accession>
<feature type="region of interest" description="Disordered" evidence="1">
    <location>
        <begin position="63"/>
        <end position="152"/>
    </location>
</feature>
<feature type="region of interest" description="Disordered" evidence="1">
    <location>
        <begin position="242"/>
        <end position="266"/>
    </location>
</feature>
<organism evidence="2 3">
    <name type="scientific">Tilletia indica</name>
    <dbReference type="NCBI Taxonomy" id="43049"/>
    <lineage>
        <taxon>Eukaryota</taxon>
        <taxon>Fungi</taxon>
        <taxon>Dikarya</taxon>
        <taxon>Basidiomycota</taxon>
        <taxon>Ustilaginomycotina</taxon>
        <taxon>Exobasidiomycetes</taxon>
        <taxon>Tilletiales</taxon>
        <taxon>Tilletiaceae</taxon>
        <taxon>Tilletia</taxon>
    </lineage>
</organism>
<sequence length="1111" mass="121352">MASKLAASTASSACARSLVRNSAPLLAASGRRLGHVVASPASSSPSLSCDNVCFSNGRRAAARYSTTAKSSAESTKDDAEDAEEAPADESPEGSASNVKETSNRPRRSRALLLDPEDADSEPTLQALDRLRPQPYMRSNRRKSGQSKSEGRAYNEAELEFAERMKHWYKAARRVGQAFTKAQLVKIAREEIPVFSKKSIREAAASARREGSSPRGVVPRLEDNLRKEEIINRIMVHHWKLREPRMSSSPHSDVAHPSDRERADVKSKPEPTEWLFYPLDMSLLYVVLTALKDPLSEYTMRFQARFFPAQQEVEVPVASQENEGSDPSSSELPPADEASPPTPATRIQQGLQITAFTKSDLEAIRKWLDRELADFQQSQVDLAPIYAAASHSLTTDPQQLQPPAAFLKELALMSKSFLQPEGAQADSPDGAPRQPNEIAALPYRVTAMQGGRFRSRDRFPSSPTTILRQYAVERREQAGRPLFVYAPSSPSSATAVAETLGVKGDASLGSGSPEAQTSSSSAPEIRTRYALNTHHIPTPRPMLMTVAARARPEDLREVLFSSLGNPERRHITSKVGTSSAFPKWRLERSMVSDALEGRGGLGFSLGYGVDLDSERNAAAEQQDGNEGDEGEDLAIVGKPRLLLSPPAQHGPSTVGAKGSRTAELLGHANESEPRAEDDSDAPAHHTYAATFGHLRFPSALPFDSELSVAAIQRARIHGLFCPPLPGSWPLSKLKRTLIETETSPDISPLEAFARLHRPTFHTALPPIALLPPDSISNTLSAVKSGSAAGDAWTRLMARAFGDLSSSIISPGSRTSSRARQPGAVLLEALKWMRSFKERSDSAKPFGKDQDPVVRTPKPKPTVAAQPSRIADPTREDVARFIYVPFSAADRSRAPGRRLVIEAEPRYDGESEILSSFKVVRALWETCSSQADVLVPDAPIDVRMSHAGTLPMEPAAILESEQLQQFLSTKSTDPESMRRNDVRPMLECYNCALTAPTSISLPLRPDDAEETVDIQMQLESSAVLSRTTWPLPALPKEEVDAADEVDDVETEAWLVEETTYLDGSLGDASPSMRVEWRTSSSKTPKWARLAQDLDLLLDVPYGVCKGRSSYTTT</sequence>
<dbReference type="EMBL" id="LWDF02000009">
    <property type="protein sequence ID" value="KAE8260505.1"/>
    <property type="molecule type" value="Genomic_DNA"/>
</dbReference>